<sequence>MRLPFTCPSISLRLVFVLALLLAPGAVLARTILVVGDSLSASYGIDVESGWVARLQQRLEEHKLNYKVINASISGDTTANGRVRLPRALAQHEPAVVVLELGGNDGLRGLPLEEMKRNLAAMIEESKKSGAEVVLIGIRLPPNYGPRYNERFRAVYEDLAARYRLPLVPFLLDGVYEQDGLMQPDGIHPTAAAQARMLDNVWPKLRPVLKR</sequence>
<dbReference type="InterPro" id="IPR013830">
    <property type="entry name" value="SGNH_hydro"/>
</dbReference>
<dbReference type="PANTHER" id="PTHR30383:SF24">
    <property type="entry name" value="THIOESTERASE 1_PROTEASE 1_LYSOPHOSPHOLIPASE L1"/>
    <property type="match status" value="1"/>
</dbReference>
<dbReference type="RefSeq" id="WP_096463020.1">
    <property type="nucleotide sequence ID" value="NZ_AP014936.1"/>
</dbReference>
<dbReference type="Pfam" id="PF13472">
    <property type="entry name" value="Lipase_GDSL_2"/>
    <property type="match status" value="1"/>
</dbReference>
<reference evidence="2 3" key="1">
    <citation type="submission" date="2015-08" db="EMBL/GenBank/DDBJ databases">
        <title>Complete genome sequence of Sulfurifustis variabilis.</title>
        <authorList>
            <person name="Miura A."/>
            <person name="Kojima H."/>
            <person name="Fukui M."/>
        </authorList>
    </citation>
    <scope>NUCLEOTIDE SEQUENCE [LARGE SCALE GENOMIC DNA]</scope>
    <source>
        <strain evidence="3">skN76</strain>
    </source>
</reference>
<dbReference type="PANTHER" id="PTHR30383">
    <property type="entry name" value="THIOESTERASE 1/PROTEASE 1/LYSOPHOSPHOLIPASE L1"/>
    <property type="match status" value="1"/>
</dbReference>
<dbReference type="OrthoDB" id="9786188at2"/>
<evidence type="ECO:0000313" key="3">
    <source>
        <dbReference type="Proteomes" id="UP000218899"/>
    </source>
</evidence>
<dbReference type="EMBL" id="AP014936">
    <property type="protein sequence ID" value="BAU50082.1"/>
    <property type="molecule type" value="Genomic_DNA"/>
</dbReference>
<evidence type="ECO:0000313" key="2">
    <source>
        <dbReference type="EMBL" id="BAU50082.1"/>
    </source>
</evidence>
<dbReference type="CDD" id="cd01822">
    <property type="entry name" value="Lysophospholipase_L1_like"/>
    <property type="match status" value="1"/>
</dbReference>
<accession>A0A1C7AFH8</accession>
<feature type="domain" description="SGNH hydrolase-type esterase" evidence="1">
    <location>
        <begin position="34"/>
        <end position="195"/>
    </location>
</feature>
<dbReference type="GO" id="GO:0004622">
    <property type="term" value="F:phosphatidylcholine lysophospholipase activity"/>
    <property type="evidence" value="ECO:0007669"/>
    <property type="project" value="TreeGrafter"/>
</dbReference>
<dbReference type="KEGG" id="sva:SVA_3546"/>
<dbReference type="Gene3D" id="3.40.50.1110">
    <property type="entry name" value="SGNH hydrolase"/>
    <property type="match status" value="1"/>
</dbReference>
<evidence type="ECO:0000259" key="1">
    <source>
        <dbReference type="Pfam" id="PF13472"/>
    </source>
</evidence>
<protein>
    <submittedName>
        <fullName evidence="2">Esterase</fullName>
    </submittedName>
</protein>
<dbReference type="AlphaFoldDB" id="A0A1C7AFH8"/>
<name>A0A1C7AFH8_9GAMM</name>
<dbReference type="InterPro" id="IPR051532">
    <property type="entry name" value="Ester_Hydrolysis_Enzymes"/>
</dbReference>
<dbReference type="SUPFAM" id="SSF52266">
    <property type="entry name" value="SGNH hydrolase"/>
    <property type="match status" value="1"/>
</dbReference>
<gene>
    <name evidence="2" type="ORF">SVA_3546</name>
</gene>
<organism evidence="2 3">
    <name type="scientific">Sulfurifustis variabilis</name>
    <dbReference type="NCBI Taxonomy" id="1675686"/>
    <lineage>
        <taxon>Bacteria</taxon>
        <taxon>Pseudomonadati</taxon>
        <taxon>Pseudomonadota</taxon>
        <taxon>Gammaproteobacteria</taxon>
        <taxon>Acidiferrobacterales</taxon>
        <taxon>Acidiferrobacteraceae</taxon>
        <taxon>Sulfurifustis</taxon>
    </lineage>
</organism>
<dbReference type="InterPro" id="IPR036514">
    <property type="entry name" value="SGNH_hydro_sf"/>
</dbReference>
<proteinExistence type="predicted"/>
<dbReference type="Proteomes" id="UP000218899">
    <property type="component" value="Chromosome"/>
</dbReference>
<keyword evidence="3" id="KW-1185">Reference proteome</keyword>